<dbReference type="EMBL" id="JAMKOV010000002">
    <property type="protein sequence ID" value="KAI8043185.1"/>
    <property type="molecule type" value="Genomic_DNA"/>
</dbReference>
<organism evidence="1 2">
    <name type="scientific">Drosophila gunungcola</name>
    <name type="common">fruit fly</name>
    <dbReference type="NCBI Taxonomy" id="103775"/>
    <lineage>
        <taxon>Eukaryota</taxon>
        <taxon>Metazoa</taxon>
        <taxon>Ecdysozoa</taxon>
        <taxon>Arthropoda</taxon>
        <taxon>Hexapoda</taxon>
        <taxon>Insecta</taxon>
        <taxon>Pterygota</taxon>
        <taxon>Neoptera</taxon>
        <taxon>Endopterygota</taxon>
        <taxon>Diptera</taxon>
        <taxon>Brachycera</taxon>
        <taxon>Muscomorpha</taxon>
        <taxon>Ephydroidea</taxon>
        <taxon>Drosophilidae</taxon>
        <taxon>Drosophila</taxon>
        <taxon>Sophophora</taxon>
    </lineage>
</organism>
<comment type="caution">
    <text evidence="1">The sequence shown here is derived from an EMBL/GenBank/DDBJ whole genome shotgun (WGS) entry which is preliminary data.</text>
</comment>
<evidence type="ECO:0000313" key="2">
    <source>
        <dbReference type="Proteomes" id="UP001059596"/>
    </source>
</evidence>
<gene>
    <name evidence="1" type="ORF">M5D96_004512</name>
</gene>
<proteinExistence type="predicted"/>
<protein>
    <submittedName>
        <fullName evidence="1">Uncharacterized protein</fullName>
    </submittedName>
</protein>
<dbReference type="AlphaFoldDB" id="A0A9P9YUK5"/>
<reference evidence="1" key="1">
    <citation type="journal article" date="2023" name="Genome Biol. Evol.">
        <title>Long-read-based Genome Assembly of Drosophila gunungcola Reveals Fewer Chemosensory Genes in Flower-breeding Species.</title>
        <authorList>
            <person name="Negi A."/>
            <person name="Liao B.Y."/>
            <person name="Yeh S.D."/>
        </authorList>
    </citation>
    <scope>NUCLEOTIDE SEQUENCE</scope>
    <source>
        <strain evidence="1">Sukarami</strain>
    </source>
</reference>
<sequence length="111" mass="12660">MYICIYIRDISDVKTDVSLTKNSQLLVFITGAMRNRNPRRYICMYICLIGMRHTTSYWAAPAPQNSDSLKHRSTGDRKGHAYLEFKYNFPSAERPACKHPQTIGGATDIPC</sequence>
<evidence type="ECO:0000313" key="1">
    <source>
        <dbReference type="EMBL" id="KAI8043185.1"/>
    </source>
</evidence>
<name>A0A9P9YUK5_9MUSC</name>
<accession>A0A9P9YUK5</accession>
<keyword evidence="2" id="KW-1185">Reference proteome</keyword>
<dbReference type="Proteomes" id="UP001059596">
    <property type="component" value="Unassembled WGS sequence"/>
</dbReference>